<dbReference type="InterPro" id="IPR036374">
    <property type="entry name" value="OxRdtase_Mopterin-bd_sf"/>
</dbReference>
<dbReference type="AlphaFoldDB" id="A0A2J0Z3G0"/>
<evidence type="ECO:0000256" key="1">
    <source>
        <dbReference type="ARBA" id="ARBA00022505"/>
    </source>
</evidence>
<dbReference type="PANTHER" id="PTHR43032">
    <property type="entry name" value="PROTEIN-METHIONINE-SULFOXIDE REDUCTASE"/>
    <property type="match status" value="1"/>
</dbReference>
<dbReference type="GO" id="GO:0043546">
    <property type="term" value="F:molybdopterin cofactor binding"/>
    <property type="evidence" value="ECO:0007669"/>
    <property type="project" value="UniProtKB-UniRule"/>
</dbReference>
<comment type="similarity">
    <text evidence="6">Belongs to the MsrP family.</text>
</comment>
<dbReference type="PANTHER" id="PTHR43032:SF3">
    <property type="entry name" value="PROTEIN-METHIONINE-SULFOXIDE REDUCTASE CATALYTIC SUBUNIT MSRP"/>
    <property type="match status" value="1"/>
</dbReference>
<proteinExistence type="inferred from homology"/>
<feature type="binding site" evidence="6">
    <location>
        <begin position="228"/>
        <end position="230"/>
    </location>
    <ligand>
        <name>Mo-molybdopterin</name>
        <dbReference type="ChEBI" id="CHEBI:71302"/>
    </ligand>
</feature>
<sequence>MPSYRTPKIAAAEITPERFFLDRRTFIAAAAGSLALAAPKPSRAAALDASKSIYRVDEPATPEKDATTYNNFYEFGTGKGDPAANSANFKPAPWTVKVDGLVGKPREFGLEELLAFPLEERIYRMRCVEAWSMVIPWVGFPLAALLDRVEPLGSAKYVAFETVVRPEEMPGQSGYFQPLEWPYREGLRLDEARHPLTILSVGLYGKTLPNQNGAPIRLVVPWKYGFKGTKSIVRISLTETPPPCTWNLAGPTEYGFYANVNPAVDHPRWSQATENRIGEGGFFGANRRDTLPFNGYAEEVANLYAGMDLRVNF</sequence>
<keyword evidence="5 6" id="KW-0560">Oxidoreductase</keyword>
<dbReference type="PROSITE" id="PS51318">
    <property type="entry name" value="TAT"/>
    <property type="match status" value="1"/>
</dbReference>
<dbReference type="HAMAP" id="MF_01206">
    <property type="entry name" value="MsrP"/>
    <property type="match status" value="1"/>
</dbReference>
<name>A0A2J0Z3G0_RHIML</name>
<dbReference type="GO" id="GO:0046872">
    <property type="term" value="F:metal ion binding"/>
    <property type="evidence" value="ECO:0007669"/>
    <property type="project" value="UniProtKB-KW"/>
</dbReference>
<comment type="catalytic activity">
    <reaction evidence="6">
        <text>L-methionyl-[protein] + a quinone + H2O = L-methionyl-(R)-S-oxide-[protein] + a quinol</text>
        <dbReference type="Rhea" id="RHEA:51296"/>
        <dbReference type="Rhea" id="RHEA-COMP:12313"/>
        <dbReference type="Rhea" id="RHEA-COMP:12314"/>
        <dbReference type="ChEBI" id="CHEBI:15377"/>
        <dbReference type="ChEBI" id="CHEBI:16044"/>
        <dbReference type="ChEBI" id="CHEBI:24646"/>
        <dbReference type="ChEBI" id="CHEBI:45764"/>
        <dbReference type="ChEBI" id="CHEBI:132124"/>
    </reaction>
</comment>
<feature type="binding site" evidence="6">
    <location>
        <position position="127"/>
    </location>
    <ligand>
        <name>Mo-molybdopterin</name>
        <dbReference type="ChEBI" id="CHEBI:71302"/>
    </ligand>
    <ligandPart>
        <name>Mo</name>
        <dbReference type="ChEBI" id="CHEBI:28685"/>
    </ligandPart>
</feature>
<feature type="binding site" evidence="6">
    <location>
        <position position="162"/>
    </location>
    <ligand>
        <name>Mo-molybdopterin</name>
        <dbReference type="ChEBI" id="CHEBI:71302"/>
    </ligand>
</feature>
<dbReference type="InterPro" id="IPR022867">
    <property type="entry name" value="MsrP"/>
</dbReference>
<evidence type="ECO:0000256" key="5">
    <source>
        <dbReference type="ARBA" id="ARBA00023002"/>
    </source>
</evidence>
<feature type="binding site" evidence="6">
    <location>
        <begin position="73"/>
        <end position="74"/>
    </location>
    <ligand>
        <name>Mo-molybdopterin</name>
        <dbReference type="ChEBI" id="CHEBI:71302"/>
    </ligand>
</feature>
<dbReference type="EC" id="1.8.5.-" evidence="6"/>
<feature type="domain" description="Oxidoreductase molybdopterin-binding" evidence="7">
    <location>
        <begin position="89"/>
        <end position="246"/>
    </location>
</feature>
<protein>
    <recommendedName>
        <fullName evidence="6">Protein-methionine-sulfoxide reductase catalytic subunit MsrP</fullName>
        <ecNumber evidence="6">1.8.5.-</ecNumber>
    </recommendedName>
</protein>
<comment type="PTM">
    <text evidence="6">Predicted to be exported by the Tat system. The position of the signal peptide cleavage has not been experimentally proven.</text>
</comment>
<keyword evidence="1 6" id="KW-0500">Molybdenum</keyword>
<gene>
    <name evidence="6" type="primary">msrP</name>
    <name evidence="8" type="ORF">CEJ86_14710</name>
</gene>
<accession>A0A2J0Z3G0</accession>
<dbReference type="EMBL" id="NJGD01000005">
    <property type="protein sequence ID" value="PJR15053.1"/>
    <property type="molecule type" value="Genomic_DNA"/>
</dbReference>
<dbReference type="GO" id="GO:0016672">
    <property type="term" value="F:oxidoreductase activity, acting on a sulfur group of donors, quinone or similar compound as acceptor"/>
    <property type="evidence" value="ECO:0007669"/>
    <property type="project" value="UniProtKB-UniRule"/>
</dbReference>
<feature type="binding site" evidence="6">
    <location>
        <position position="217"/>
    </location>
    <ligand>
        <name>Mo-molybdopterin</name>
        <dbReference type="ChEBI" id="CHEBI:71302"/>
    </ligand>
</feature>
<comment type="cofactor">
    <cofactor evidence="6">
        <name>Mo-molybdopterin</name>
        <dbReference type="ChEBI" id="CHEBI:71302"/>
    </cofactor>
    <text evidence="6">Binds 1 Mo-molybdopterin (Mo-MPT) cofactor per subunit.</text>
</comment>
<evidence type="ECO:0000256" key="3">
    <source>
        <dbReference type="ARBA" id="ARBA00022729"/>
    </source>
</evidence>
<comment type="caution">
    <text evidence="8">The sequence shown here is derived from an EMBL/GenBank/DDBJ whole genome shotgun (WGS) entry which is preliminary data.</text>
</comment>
<evidence type="ECO:0000256" key="4">
    <source>
        <dbReference type="ARBA" id="ARBA00022764"/>
    </source>
</evidence>
<evidence type="ECO:0000256" key="2">
    <source>
        <dbReference type="ARBA" id="ARBA00022723"/>
    </source>
</evidence>
<dbReference type="RefSeq" id="WP_100672248.1">
    <property type="nucleotide sequence ID" value="NZ_NJGD01000005.1"/>
</dbReference>
<keyword evidence="3 6" id="KW-0732">Signal</keyword>
<dbReference type="GO" id="GO:0030091">
    <property type="term" value="P:protein repair"/>
    <property type="evidence" value="ECO:0007669"/>
    <property type="project" value="UniProtKB-UniRule"/>
</dbReference>
<dbReference type="Pfam" id="PF00174">
    <property type="entry name" value="Oxidored_molyb"/>
    <property type="match status" value="1"/>
</dbReference>
<keyword evidence="4" id="KW-0574">Periplasm</keyword>
<dbReference type="Gene3D" id="3.90.420.10">
    <property type="entry name" value="Oxidoreductase, molybdopterin-binding domain"/>
    <property type="match status" value="1"/>
</dbReference>
<dbReference type="NCBIfam" id="NF003767">
    <property type="entry name" value="PRK05363.1"/>
    <property type="match status" value="1"/>
</dbReference>
<feature type="binding site" evidence="6">
    <location>
        <position position="70"/>
    </location>
    <ligand>
        <name>Mo-molybdopterin</name>
        <dbReference type="ChEBI" id="CHEBI:71302"/>
    </ligand>
</feature>
<reference evidence="8 9" key="1">
    <citation type="submission" date="2017-06" db="EMBL/GenBank/DDBJ databases">
        <title>Ensifer strains isolated from leguminous trees and herbs display diverse denitrification phenotypes with some acting as strong N2O sinks.</title>
        <authorList>
            <person name="Woliy K."/>
            <person name="Mania D."/>
            <person name="Bakken L.R."/>
            <person name="Frostegard A."/>
        </authorList>
    </citation>
    <scope>NUCLEOTIDE SEQUENCE [LARGE SCALE GENOMIC DNA]</scope>
    <source>
        <strain evidence="8 9">AC50a</strain>
    </source>
</reference>
<dbReference type="InterPro" id="IPR000572">
    <property type="entry name" value="OxRdtase_Mopterin-bd_dom"/>
</dbReference>
<evidence type="ECO:0000313" key="9">
    <source>
        <dbReference type="Proteomes" id="UP000231987"/>
    </source>
</evidence>
<evidence type="ECO:0000313" key="8">
    <source>
        <dbReference type="EMBL" id="PJR15053.1"/>
    </source>
</evidence>
<organism evidence="8 9">
    <name type="scientific">Rhizobium meliloti</name>
    <name type="common">Ensifer meliloti</name>
    <name type="synonym">Sinorhizobium meliloti</name>
    <dbReference type="NCBI Taxonomy" id="382"/>
    <lineage>
        <taxon>Bacteria</taxon>
        <taxon>Pseudomonadati</taxon>
        <taxon>Pseudomonadota</taxon>
        <taxon>Alphaproteobacteria</taxon>
        <taxon>Hyphomicrobiales</taxon>
        <taxon>Rhizobiaceae</taxon>
        <taxon>Sinorhizobium/Ensifer group</taxon>
        <taxon>Sinorhizobium</taxon>
    </lineage>
</organism>
<evidence type="ECO:0000259" key="7">
    <source>
        <dbReference type="Pfam" id="PF00174"/>
    </source>
</evidence>
<keyword evidence="2 6" id="KW-0479">Metal-binding</keyword>
<comment type="catalytic activity">
    <reaction evidence="6">
        <text>L-methionyl-[protein] + a quinone + H2O = L-methionyl-(S)-S-oxide-[protein] + a quinol</text>
        <dbReference type="Rhea" id="RHEA:51292"/>
        <dbReference type="Rhea" id="RHEA-COMP:12313"/>
        <dbReference type="Rhea" id="RHEA-COMP:12315"/>
        <dbReference type="ChEBI" id="CHEBI:15377"/>
        <dbReference type="ChEBI" id="CHEBI:16044"/>
        <dbReference type="ChEBI" id="CHEBI:24646"/>
        <dbReference type="ChEBI" id="CHEBI:44120"/>
        <dbReference type="ChEBI" id="CHEBI:132124"/>
    </reaction>
</comment>
<evidence type="ECO:0000256" key="6">
    <source>
        <dbReference type="HAMAP-Rule" id="MF_01206"/>
    </source>
</evidence>
<comment type="function">
    <text evidence="6">Part of the MsrPQ system that repairs oxidized periplasmic proteins containing methionine sulfoxide residues (Met-O), using respiratory chain electrons. Thus protects these proteins from oxidative-stress damage caused by reactive species of oxygen and chlorine generated by the host defense mechanisms. MsrPQ is essential for the maintenance of envelope integrity under bleach stress, rescuing a wide series of structurally unrelated periplasmic proteins from methionine oxidation. The catalytic subunit MsrP is non-stereospecific, being able to reduce both (R-) and (S-) diastereoisomers of methionine sulfoxide.</text>
</comment>
<dbReference type="SUPFAM" id="SSF56524">
    <property type="entry name" value="Oxidoreductase molybdopterin-binding domain"/>
    <property type="match status" value="1"/>
</dbReference>
<dbReference type="Proteomes" id="UP000231987">
    <property type="component" value="Unassembled WGS sequence"/>
</dbReference>
<comment type="subunit">
    <text evidence="6">Heterodimer of a catalytic subunit (MsrP) and a heme-binding subunit (MsrQ).</text>
</comment>
<feature type="binding site" evidence="6">
    <location>
        <position position="212"/>
    </location>
    <ligand>
        <name>Mo-molybdopterin</name>
        <dbReference type="ChEBI" id="CHEBI:71302"/>
    </ligand>
</feature>
<dbReference type="InterPro" id="IPR006311">
    <property type="entry name" value="TAT_signal"/>
</dbReference>